<dbReference type="NCBIfam" id="TIGR02796">
    <property type="entry name" value="tolQ"/>
    <property type="match status" value="1"/>
</dbReference>
<reference evidence="12 13" key="1">
    <citation type="submission" date="2018-09" db="EMBL/GenBank/DDBJ databases">
        <title>Whole genome based analysis of evolution and adaptive divergence in Indian and Brazilian strains of Azospirillum brasilense.</title>
        <authorList>
            <person name="Singh C."/>
            <person name="Tripathi A.K."/>
        </authorList>
    </citation>
    <scope>NUCLEOTIDE SEQUENCE [LARGE SCALE GENOMIC DNA]</scope>
    <source>
        <strain evidence="12 13">MTCC4035</strain>
    </source>
</reference>
<dbReference type="Pfam" id="PF01618">
    <property type="entry name" value="MotA_ExbB"/>
    <property type="match status" value="1"/>
</dbReference>
<comment type="function">
    <text evidence="10">Part of the Tol-Pal system, which plays a role in outer membrane invagination during cell division and is important for maintaining outer membrane integrity.</text>
</comment>
<dbReference type="InterPro" id="IPR050790">
    <property type="entry name" value="ExbB/TolQ_transport"/>
</dbReference>
<evidence type="ECO:0000259" key="11">
    <source>
        <dbReference type="Pfam" id="PF01618"/>
    </source>
</evidence>
<dbReference type="PANTHER" id="PTHR30625:SF3">
    <property type="entry name" value="TOL-PAL SYSTEM PROTEIN TOLQ"/>
    <property type="match status" value="1"/>
</dbReference>
<comment type="subunit">
    <text evidence="10">The Tol-Pal system is composed of five core proteins: the inner membrane proteins TolA, TolQ and TolR, the periplasmic protein TolB and the outer membrane protein Pal. They form a network linking the inner and outer membranes and the peptidoglycan layer.</text>
</comment>
<protein>
    <recommendedName>
        <fullName evidence="10">Tol-Pal system protein TolQ</fullName>
    </recommendedName>
</protein>
<evidence type="ECO:0000256" key="10">
    <source>
        <dbReference type="HAMAP-Rule" id="MF_02202"/>
    </source>
</evidence>
<evidence type="ECO:0000256" key="3">
    <source>
        <dbReference type="ARBA" id="ARBA00022475"/>
    </source>
</evidence>
<evidence type="ECO:0000256" key="5">
    <source>
        <dbReference type="ARBA" id="ARBA00022618"/>
    </source>
</evidence>
<evidence type="ECO:0000256" key="9">
    <source>
        <dbReference type="ARBA" id="ARBA00023306"/>
    </source>
</evidence>
<keyword evidence="4 10" id="KW-0997">Cell inner membrane</keyword>
<comment type="similarity">
    <text evidence="2 10">Belongs to the ExbB/TolQ family.</text>
</comment>
<dbReference type="EMBL" id="CP032321">
    <property type="protein sequence ID" value="QCN94572.1"/>
    <property type="molecule type" value="Genomic_DNA"/>
</dbReference>
<keyword evidence="9 10" id="KW-0131">Cell cycle</keyword>
<dbReference type="InterPro" id="IPR014163">
    <property type="entry name" value="Tol-Pal_TolQ"/>
</dbReference>
<keyword evidence="3 10" id="KW-1003">Cell membrane</keyword>
<evidence type="ECO:0000256" key="6">
    <source>
        <dbReference type="ARBA" id="ARBA00022692"/>
    </source>
</evidence>
<dbReference type="KEGG" id="aare:D3093_04450"/>
<keyword evidence="6 10" id="KW-0812">Transmembrane</keyword>
<feature type="transmembrane region" description="Helical" evidence="10">
    <location>
        <begin position="183"/>
        <end position="205"/>
    </location>
</feature>
<sequence length="240" mass="26080">MDLNSAQVVGAAAKAHDITMWGLFWQADMIVKVVMLMLLVASVWCWAIIIEKLMRIRRLNAQADAFEESFWSGGSLDALYDRIGQNPADPMSATFAAGMREWRHAADRGIGSMKGSLQQRVERVMSVTIGREMLRAERYMTFLASVGSTAPFIGLFGTVWGIMNSFTSIAASGNTSLAVVAPGIAEALFATALGLVAAIPAVISYNKFTTDLGRYADRLETFSGEFSAILSRHLEERGAA</sequence>
<accession>A0A4D8P6T4</accession>
<evidence type="ECO:0000256" key="4">
    <source>
        <dbReference type="ARBA" id="ARBA00022519"/>
    </source>
</evidence>
<name>A0A4D8P6T4_9PROT</name>
<dbReference type="HAMAP" id="MF_02202">
    <property type="entry name" value="TolQ"/>
    <property type="match status" value="1"/>
</dbReference>
<evidence type="ECO:0000313" key="13">
    <source>
        <dbReference type="Proteomes" id="UP000298595"/>
    </source>
</evidence>
<proteinExistence type="inferred from homology"/>
<evidence type="ECO:0000313" key="12">
    <source>
        <dbReference type="EMBL" id="QCN94572.1"/>
    </source>
</evidence>
<organism evidence="12 13">
    <name type="scientific">Azospirillum argentinense</name>
    <dbReference type="NCBI Taxonomy" id="2970906"/>
    <lineage>
        <taxon>Bacteria</taxon>
        <taxon>Pseudomonadati</taxon>
        <taxon>Pseudomonadota</taxon>
        <taxon>Alphaproteobacteria</taxon>
        <taxon>Rhodospirillales</taxon>
        <taxon>Azospirillaceae</taxon>
        <taxon>Azospirillum</taxon>
    </lineage>
</organism>
<feature type="transmembrane region" description="Helical" evidence="10">
    <location>
        <begin position="29"/>
        <end position="50"/>
    </location>
</feature>
<comment type="subcellular location">
    <subcellularLocation>
        <location evidence="10">Cell inner membrane</location>
        <topology evidence="10">Multi-pass membrane protein</topology>
    </subcellularLocation>
    <subcellularLocation>
        <location evidence="1">Cell membrane</location>
        <topology evidence="1">Multi-pass membrane protein</topology>
    </subcellularLocation>
</comment>
<gene>
    <name evidence="10 12" type="primary">tolQ</name>
    <name evidence="12" type="ORF">D3093_04450</name>
</gene>
<dbReference type="Proteomes" id="UP000298595">
    <property type="component" value="Chromosome"/>
</dbReference>
<feature type="domain" description="MotA/TolQ/ExbB proton channel" evidence="11">
    <location>
        <begin position="89"/>
        <end position="220"/>
    </location>
</feature>
<dbReference type="AlphaFoldDB" id="A0A4D8P6T4"/>
<evidence type="ECO:0000256" key="2">
    <source>
        <dbReference type="ARBA" id="ARBA00010442"/>
    </source>
</evidence>
<keyword evidence="7 10" id="KW-1133">Transmembrane helix</keyword>
<keyword evidence="8 10" id="KW-0472">Membrane</keyword>
<dbReference type="PANTHER" id="PTHR30625">
    <property type="entry name" value="PROTEIN TOLQ"/>
    <property type="match status" value="1"/>
</dbReference>
<dbReference type="GO" id="GO:0051301">
    <property type="term" value="P:cell division"/>
    <property type="evidence" value="ECO:0007669"/>
    <property type="project" value="UniProtKB-UniRule"/>
</dbReference>
<dbReference type="RefSeq" id="WP_114861982.1">
    <property type="nucleotide sequence ID" value="NZ_CP032321.1"/>
</dbReference>
<dbReference type="InterPro" id="IPR002898">
    <property type="entry name" value="MotA_ExbB_proton_chnl"/>
</dbReference>
<keyword evidence="5 10" id="KW-0132">Cell division</keyword>
<evidence type="ECO:0000256" key="1">
    <source>
        <dbReference type="ARBA" id="ARBA00004651"/>
    </source>
</evidence>
<evidence type="ECO:0000256" key="7">
    <source>
        <dbReference type="ARBA" id="ARBA00022989"/>
    </source>
</evidence>
<feature type="transmembrane region" description="Helical" evidence="10">
    <location>
        <begin position="139"/>
        <end position="163"/>
    </location>
</feature>
<evidence type="ECO:0000256" key="8">
    <source>
        <dbReference type="ARBA" id="ARBA00023136"/>
    </source>
</evidence>
<dbReference type="GO" id="GO:0005886">
    <property type="term" value="C:plasma membrane"/>
    <property type="evidence" value="ECO:0007669"/>
    <property type="project" value="UniProtKB-SubCell"/>
</dbReference>